<name>A0A7R9TSL1_MICPS</name>
<evidence type="ECO:0000256" key="1">
    <source>
        <dbReference type="ARBA" id="ARBA00004141"/>
    </source>
</evidence>
<dbReference type="AlphaFoldDB" id="A0A7R9TSL1"/>
<gene>
    <name evidence="4" type="ORF">MPUS1402_LOCUS8393</name>
</gene>
<keyword evidence="2" id="KW-0812">Transmembrane</keyword>
<dbReference type="Pfam" id="PF00153">
    <property type="entry name" value="Mito_carr"/>
    <property type="match status" value="2"/>
</dbReference>
<evidence type="ECO:0008006" key="5">
    <source>
        <dbReference type="Google" id="ProtNLM"/>
    </source>
</evidence>
<keyword evidence="3" id="KW-0472">Membrane</keyword>
<reference evidence="4" key="1">
    <citation type="submission" date="2021-01" db="EMBL/GenBank/DDBJ databases">
        <authorList>
            <person name="Corre E."/>
            <person name="Pelletier E."/>
            <person name="Niang G."/>
            <person name="Scheremetjew M."/>
            <person name="Finn R."/>
            <person name="Kale V."/>
            <person name="Holt S."/>
            <person name="Cochrane G."/>
            <person name="Meng A."/>
            <person name="Brown T."/>
            <person name="Cohen L."/>
        </authorList>
    </citation>
    <scope>NUCLEOTIDE SEQUENCE</scope>
    <source>
        <strain evidence="4">RCC1614</strain>
    </source>
</reference>
<dbReference type="EMBL" id="HBDY01011121">
    <property type="protein sequence ID" value="CAD8242755.1"/>
    <property type="molecule type" value="Transcribed_RNA"/>
</dbReference>
<organism evidence="4">
    <name type="scientific">Micromonas pusilla</name>
    <name type="common">Picoplanktonic green alga</name>
    <name type="synonym">Chromulina pusilla</name>
    <dbReference type="NCBI Taxonomy" id="38833"/>
    <lineage>
        <taxon>Eukaryota</taxon>
        <taxon>Viridiplantae</taxon>
        <taxon>Chlorophyta</taxon>
        <taxon>Mamiellophyceae</taxon>
        <taxon>Mamiellales</taxon>
        <taxon>Mamiellaceae</taxon>
        <taxon>Micromonas</taxon>
    </lineage>
</organism>
<comment type="subcellular location">
    <subcellularLocation>
        <location evidence="1">Membrane</location>
        <topology evidence="1">Multi-pass membrane protein</topology>
    </subcellularLocation>
</comment>
<accession>A0A7R9TSL1</accession>
<dbReference type="SUPFAM" id="SSF103506">
    <property type="entry name" value="Mitochondrial carrier"/>
    <property type="match status" value="1"/>
</dbReference>
<protein>
    <recommendedName>
        <fullName evidence="5">Mitochondrial carrier family</fullName>
    </recommendedName>
</protein>
<dbReference type="Gene3D" id="1.50.40.10">
    <property type="entry name" value="Mitochondrial carrier domain"/>
    <property type="match status" value="1"/>
</dbReference>
<evidence type="ECO:0000256" key="2">
    <source>
        <dbReference type="ARBA" id="ARBA00022692"/>
    </source>
</evidence>
<evidence type="ECO:0000256" key="3">
    <source>
        <dbReference type="ARBA" id="ARBA00023136"/>
    </source>
</evidence>
<proteinExistence type="predicted"/>
<dbReference type="GO" id="GO:0016020">
    <property type="term" value="C:membrane"/>
    <property type="evidence" value="ECO:0007669"/>
    <property type="project" value="UniProtKB-SubCell"/>
</dbReference>
<dbReference type="InterPro" id="IPR023395">
    <property type="entry name" value="MCP_dom_sf"/>
</dbReference>
<sequence length="386" mass="40284">MTETEVVTRRRAFTIKRRAPTFANMTSAASGAASDRALAVAARAPMPVLGDLSAAAKGKKAQEKTKLSFGDVMKKASQRAFRGGAAGFAAGVVQVGTFMWMRTTMNYQYANGGTLTNALQTLYKEGGIPRFYRGVSFAIIQNPLSRFGDTAANTGILVALGELCPNMPIAQQTAFASLGGASWRIALTPVDTFKTTLQVQGANALALLKDKVKAGGIGVLYGGAAANFAANWVGNYPWFVTFNALQANIPKYDGVKGLARNAFIGMCASFVSDCVSNSLRVVKTIKQTSGDANLSYVGAVKGVIAKDGVAGLFGRGLKTRLITNIAQSMVFSVFWKAIEGKLNEMAAEKEAKKAGAGAGGKKGKTGSMTLATLPALKGGVPPLVVA</sequence>
<dbReference type="PANTHER" id="PTHR47567:SF1">
    <property type="entry name" value="NAD-DEPENDENT EPIMERASE_DEHYDRATASE DOMAIN-CONTAINING PROTEIN"/>
    <property type="match status" value="1"/>
</dbReference>
<dbReference type="PANTHER" id="PTHR47567">
    <property type="entry name" value="MITOCHONDRIAL SUBSTRATE/SOLUTE CARRIER"/>
    <property type="match status" value="1"/>
</dbReference>
<dbReference type="InterPro" id="IPR018108">
    <property type="entry name" value="MCP_transmembrane"/>
</dbReference>
<evidence type="ECO:0000313" key="4">
    <source>
        <dbReference type="EMBL" id="CAD8242755.1"/>
    </source>
</evidence>